<dbReference type="InterPro" id="IPR002933">
    <property type="entry name" value="Peptidase_M20"/>
</dbReference>
<keyword evidence="2" id="KW-0645">Protease</keyword>
<dbReference type="SUPFAM" id="SSF55031">
    <property type="entry name" value="Bacterial exopeptidase dimerisation domain"/>
    <property type="match status" value="1"/>
</dbReference>
<evidence type="ECO:0000256" key="1">
    <source>
        <dbReference type="ARBA" id="ARBA00006247"/>
    </source>
</evidence>
<dbReference type="SUPFAM" id="SSF53187">
    <property type="entry name" value="Zn-dependent exopeptidases"/>
    <property type="match status" value="1"/>
</dbReference>
<dbReference type="InterPro" id="IPR011650">
    <property type="entry name" value="Peptidase_M20_dimer"/>
</dbReference>
<keyword evidence="5" id="KW-0862">Zinc</keyword>
<evidence type="ECO:0000256" key="2">
    <source>
        <dbReference type="ARBA" id="ARBA00022670"/>
    </source>
</evidence>
<sequence length="484" mass="51988">MRTLLKRLALGIGLTVAILFTVILVNTLRYTGGNIVSSDPFDLGADTDRAARTLSEAIRFRTVSTDMTVPDFPAFLSFLQERFPLSHAAMDRLVLDAHTPLFKWTGSDETLKPVLLAAHYDVVPVAPDSLGQWDHPPFDGVQADGFVWGRGTLDDKGALIAILTATETLIASGFTPRRTVYLSFGGDEEVGGSGAQSVARHLIENGVRLDWSLDEGSFVLDGIIPGLASPVASINLSEKGYMTVTLISRSAGGHSSMPPRVTAVGRLARAIHRLENTPMPGGLSGVSGDFFDGIGPHFPFLQRALFANGWLFDPVLERVLSAAPSTNAMLRTTTAPTMLSGSAKDNVLATEATATINFRIHPRDTVDSVLAHIRDVIADESIEIVPDRGTAIEASPVADADAQGYRDIESSILAAFGPLVSVPGLTIAATDARFYAQASDAAYRINPFKIDGDDLVRFHGIDERLSVENLERGINFYGSLLMKQ</sequence>
<name>A0ABT7FD40_9RHOB</name>
<comment type="similarity">
    <text evidence="1">Belongs to the peptidase M20A family.</text>
</comment>
<comment type="caution">
    <text evidence="7">The sequence shown here is derived from an EMBL/GenBank/DDBJ whole genome shotgun (WGS) entry which is preliminary data.</text>
</comment>
<dbReference type="InterPro" id="IPR047177">
    <property type="entry name" value="Pept_M20A"/>
</dbReference>
<dbReference type="RefSeq" id="WP_284484914.1">
    <property type="nucleotide sequence ID" value="NZ_JASNJE010000006.1"/>
</dbReference>
<dbReference type="InterPro" id="IPR001261">
    <property type="entry name" value="ArgE/DapE_CS"/>
</dbReference>
<keyword evidence="8" id="KW-1185">Reference proteome</keyword>
<dbReference type="Gene3D" id="3.30.70.360">
    <property type="match status" value="1"/>
</dbReference>
<dbReference type="Gene3D" id="1.10.150.900">
    <property type="match status" value="1"/>
</dbReference>
<accession>A0ABT7FD40</accession>
<dbReference type="PANTHER" id="PTHR45962:SF1">
    <property type="entry name" value="N-FATTY-ACYL-AMINO ACID SYNTHASE_HYDROLASE PM20D1"/>
    <property type="match status" value="1"/>
</dbReference>
<evidence type="ECO:0000256" key="3">
    <source>
        <dbReference type="ARBA" id="ARBA00022723"/>
    </source>
</evidence>
<reference evidence="7 8" key="1">
    <citation type="submission" date="2023-05" db="EMBL/GenBank/DDBJ databases">
        <title>Sedimentitalea sp. nov. JM2-8.</title>
        <authorList>
            <person name="Huang J."/>
        </authorList>
    </citation>
    <scope>NUCLEOTIDE SEQUENCE [LARGE SCALE GENOMIC DNA]</scope>
    <source>
        <strain evidence="7 8">JM2-8</strain>
    </source>
</reference>
<proteinExistence type="inferred from homology"/>
<evidence type="ECO:0000256" key="5">
    <source>
        <dbReference type="ARBA" id="ARBA00022833"/>
    </source>
</evidence>
<gene>
    <name evidence="7" type="ORF">QO034_07630</name>
</gene>
<dbReference type="PROSITE" id="PS00758">
    <property type="entry name" value="ARGE_DAPE_CPG2_1"/>
    <property type="match status" value="1"/>
</dbReference>
<dbReference type="InterPro" id="IPR036264">
    <property type="entry name" value="Bact_exopeptidase_dim_dom"/>
</dbReference>
<evidence type="ECO:0000259" key="6">
    <source>
        <dbReference type="Pfam" id="PF07687"/>
    </source>
</evidence>
<keyword evidence="3" id="KW-0479">Metal-binding</keyword>
<dbReference type="Gene3D" id="3.40.630.10">
    <property type="entry name" value="Zn peptidases"/>
    <property type="match status" value="1"/>
</dbReference>
<dbReference type="EMBL" id="JASNJE010000006">
    <property type="protein sequence ID" value="MDK3072975.1"/>
    <property type="molecule type" value="Genomic_DNA"/>
</dbReference>
<keyword evidence="4" id="KW-0378">Hydrolase</keyword>
<dbReference type="Pfam" id="PF07687">
    <property type="entry name" value="M20_dimer"/>
    <property type="match status" value="1"/>
</dbReference>
<evidence type="ECO:0000256" key="4">
    <source>
        <dbReference type="ARBA" id="ARBA00022801"/>
    </source>
</evidence>
<dbReference type="Proteomes" id="UP001227126">
    <property type="component" value="Unassembled WGS sequence"/>
</dbReference>
<dbReference type="PANTHER" id="PTHR45962">
    <property type="entry name" value="N-FATTY-ACYL-AMINO ACID SYNTHASE/HYDROLASE PM20D1"/>
    <property type="match status" value="1"/>
</dbReference>
<feature type="domain" description="Peptidase M20 dimerisation" evidence="6">
    <location>
        <begin position="237"/>
        <end position="381"/>
    </location>
</feature>
<dbReference type="Pfam" id="PF01546">
    <property type="entry name" value="Peptidase_M20"/>
    <property type="match status" value="1"/>
</dbReference>
<evidence type="ECO:0000313" key="8">
    <source>
        <dbReference type="Proteomes" id="UP001227126"/>
    </source>
</evidence>
<evidence type="ECO:0000313" key="7">
    <source>
        <dbReference type="EMBL" id="MDK3072975.1"/>
    </source>
</evidence>
<organism evidence="7 8">
    <name type="scientific">Sedimentitalea xiamensis</name>
    <dbReference type="NCBI Taxonomy" id="3050037"/>
    <lineage>
        <taxon>Bacteria</taxon>
        <taxon>Pseudomonadati</taxon>
        <taxon>Pseudomonadota</taxon>
        <taxon>Alphaproteobacteria</taxon>
        <taxon>Rhodobacterales</taxon>
        <taxon>Paracoccaceae</taxon>
        <taxon>Sedimentitalea</taxon>
    </lineage>
</organism>
<protein>
    <submittedName>
        <fullName evidence="7">M20 family peptidase</fullName>
    </submittedName>
</protein>